<keyword evidence="1" id="KW-0175">Coiled coil</keyword>
<dbReference type="PROSITE" id="PS51257">
    <property type="entry name" value="PROKAR_LIPOPROTEIN"/>
    <property type="match status" value="1"/>
</dbReference>
<evidence type="ECO:0000256" key="3">
    <source>
        <dbReference type="SAM" id="SignalP"/>
    </source>
</evidence>
<proteinExistence type="predicted"/>
<evidence type="ECO:0000313" key="5">
    <source>
        <dbReference type="Proteomes" id="UP000057389"/>
    </source>
</evidence>
<protein>
    <submittedName>
        <fullName evidence="4">ATPase</fullName>
    </submittedName>
</protein>
<feature type="compositionally biased region" description="Acidic residues" evidence="2">
    <location>
        <begin position="417"/>
        <end position="435"/>
    </location>
</feature>
<dbReference type="EMBL" id="LMXU01000016">
    <property type="protein sequence ID" value="KWU01062.1"/>
    <property type="molecule type" value="Genomic_DNA"/>
</dbReference>
<dbReference type="AlphaFoldDB" id="A0A109D8X4"/>
<evidence type="ECO:0000256" key="2">
    <source>
        <dbReference type="SAM" id="MobiDB-lite"/>
    </source>
</evidence>
<evidence type="ECO:0000256" key="1">
    <source>
        <dbReference type="SAM" id="Coils"/>
    </source>
</evidence>
<organism evidence="4 5">
    <name type="scientific">Vibrio toranzoniae</name>
    <dbReference type="NCBI Taxonomy" id="1194427"/>
    <lineage>
        <taxon>Bacteria</taxon>
        <taxon>Pseudomonadati</taxon>
        <taxon>Pseudomonadota</taxon>
        <taxon>Gammaproteobacteria</taxon>
        <taxon>Vibrionales</taxon>
        <taxon>Vibrionaceae</taxon>
        <taxon>Vibrio</taxon>
    </lineage>
</organism>
<dbReference type="RefSeq" id="WP_060468020.1">
    <property type="nucleotide sequence ID" value="NZ_AP025514.1"/>
</dbReference>
<gene>
    <name evidence="4" type="ORF">APQ14_07160</name>
</gene>
<feature type="signal peptide" evidence="3">
    <location>
        <begin position="1"/>
        <end position="17"/>
    </location>
</feature>
<comment type="caution">
    <text evidence="4">The sequence shown here is derived from an EMBL/GenBank/DDBJ whole genome shotgun (WGS) entry which is preliminary data.</text>
</comment>
<feature type="coiled-coil region" evidence="1">
    <location>
        <begin position="335"/>
        <end position="369"/>
    </location>
</feature>
<name>A0A109D8X4_9VIBR</name>
<accession>A0A109D8X4</accession>
<dbReference type="GeneID" id="300178808"/>
<dbReference type="Proteomes" id="UP000057389">
    <property type="component" value="Unassembled WGS sequence"/>
</dbReference>
<sequence length="435" mass="49003">MRANKVALVVSMLFAIAGCQSTPSEQTEANQTTNNNNGSTVEIRSFHSVESVYSEWEAKLEDYAQLSLYAPENYNELLDAWDDAESIYADLLKDKSRLTQSYSIFSSLTYAEAFDEKIAVIKSNYDSILVLKTKADRVLADSIAQMEYLKFLGADTMFTSRYKKLYSEYSELFEYVLVDELEDAQEAQVEFLNNARLLEIKVAHKKYIEPLKDELEFLEDEDFDDVVPLTFAKATSRIVLAENQVKASPREKSIIEDAVHAAEFELNHVRSVAHEVKMLASVKGDKFEQSVLNAENQLLSISQVVNDEDYRDVGLRQQSQKIVESVKALKSLDMTSLLKSEIEALTEQLAKLESQNQQQVQQLSEATKHNELLDEQITKSDDHIKSLEELVDSLKSLGGKMANESDADAVPSNVESNLEDAALEQSSEEEIEPSV</sequence>
<feature type="region of interest" description="Disordered" evidence="2">
    <location>
        <begin position="399"/>
        <end position="435"/>
    </location>
</feature>
<dbReference type="OrthoDB" id="5901624at2"/>
<evidence type="ECO:0000313" key="4">
    <source>
        <dbReference type="EMBL" id="KWU01062.1"/>
    </source>
</evidence>
<reference evidence="4 5" key="1">
    <citation type="submission" date="2015-11" db="EMBL/GenBank/DDBJ databases">
        <title>Draft WGS of Vibrio toranzoniae.</title>
        <authorList>
            <person name="Lasa A."/>
            <person name="Romalde J.L."/>
        </authorList>
    </citation>
    <scope>NUCLEOTIDE SEQUENCE [LARGE SCALE GENOMIC DNA]</scope>
    <source>
        <strain evidence="4 5">Vb 10.8</strain>
    </source>
</reference>
<keyword evidence="3" id="KW-0732">Signal</keyword>
<feature type="chain" id="PRO_5007133878" evidence="3">
    <location>
        <begin position="18"/>
        <end position="435"/>
    </location>
</feature>
<keyword evidence="5" id="KW-1185">Reference proteome</keyword>